<name>C6XIC9_HIRBI</name>
<gene>
    <name evidence="1" type="ordered locus">Hbal_1263</name>
</gene>
<keyword evidence="2" id="KW-1185">Reference proteome</keyword>
<proteinExistence type="predicted"/>
<reference evidence="2" key="1">
    <citation type="journal article" date="2011" name="J. Bacteriol.">
        <title>Genome sequences of eight morphologically diverse alphaproteobacteria.</title>
        <authorList>
            <consortium name="US DOE Joint Genome Institute"/>
            <person name="Brown P.J."/>
            <person name="Kysela D.T."/>
            <person name="Buechlein A."/>
            <person name="Hemmerich C."/>
            <person name="Brun Y.V."/>
        </authorList>
    </citation>
    <scope>NUCLEOTIDE SEQUENCE [LARGE SCALE GENOMIC DNA]</scope>
    <source>
        <strain evidence="2">ATCC 49814 / DSM 5838 / IFAM 1418</strain>
    </source>
</reference>
<dbReference type="Proteomes" id="UP000002745">
    <property type="component" value="Chromosome"/>
</dbReference>
<dbReference type="RefSeq" id="WP_015827105.1">
    <property type="nucleotide sequence ID" value="NC_012982.1"/>
</dbReference>
<dbReference type="HOGENOM" id="CLU_2329903_0_0_5"/>
<evidence type="ECO:0000313" key="2">
    <source>
        <dbReference type="Proteomes" id="UP000002745"/>
    </source>
</evidence>
<dbReference type="STRING" id="582402.Hbal_1263"/>
<dbReference type="EMBL" id="CP001678">
    <property type="protein sequence ID" value="ACT58955.1"/>
    <property type="molecule type" value="Genomic_DNA"/>
</dbReference>
<evidence type="ECO:0000313" key="1">
    <source>
        <dbReference type="EMBL" id="ACT58955.1"/>
    </source>
</evidence>
<dbReference type="KEGG" id="hba:Hbal_1263"/>
<sequence length="98" mass="10584">MDEDQRLRVQSDIDEIINSASIRMSTEIRRAMAQGEVEFKDMAEQLALDMAKLVLKQVLAGLQTQNIGQQSVGSSSGAASSQLAQALTGLVQQGSRFS</sequence>
<dbReference type="AlphaFoldDB" id="C6XIC9"/>
<accession>C6XIC9</accession>
<organism evidence="1 2">
    <name type="scientific">Hirschia baltica (strain ATCC 49814 / DSM 5838 / IFAM 1418)</name>
    <dbReference type="NCBI Taxonomy" id="582402"/>
    <lineage>
        <taxon>Bacteria</taxon>
        <taxon>Pseudomonadati</taxon>
        <taxon>Pseudomonadota</taxon>
        <taxon>Alphaproteobacteria</taxon>
        <taxon>Hyphomonadales</taxon>
        <taxon>Hyphomonadaceae</taxon>
        <taxon>Hirschia</taxon>
    </lineage>
</organism>
<protein>
    <submittedName>
        <fullName evidence="1">Uncharacterized protein</fullName>
    </submittedName>
</protein>